<dbReference type="Proteomes" id="UP001371456">
    <property type="component" value="Unassembled WGS sequence"/>
</dbReference>
<reference evidence="1 2" key="1">
    <citation type="submission" date="2024-02" db="EMBL/GenBank/DDBJ databases">
        <title>de novo genome assembly of Solanum bulbocastanum strain 11H21.</title>
        <authorList>
            <person name="Hosaka A.J."/>
        </authorList>
    </citation>
    <scope>NUCLEOTIDE SEQUENCE [LARGE SCALE GENOMIC DNA]</scope>
    <source>
        <tissue evidence="1">Young leaves</tissue>
    </source>
</reference>
<dbReference type="EMBL" id="JBANQN010000004">
    <property type="protein sequence ID" value="KAK6791391.1"/>
    <property type="molecule type" value="Genomic_DNA"/>
</dbReference>
<accession>A0AAN8TWG3</accession>
<evidence type="ECO:0000313" key="1">
    <source>
        <dbReference type="EMBL" id="KAK6791391.1"/>
    </source>
</evidence>
<comment type="caution">
    <text evidence="1">The sequence shown here is derived from an EMBL/GenBank/DDBJ whole genome shotgun (WGS) entry which is preliminary data.</text>
</comment>
<name>A0AAN8TWG3_SOLBU</name>
<sequence>MPRLHGSNARSPVWNHYEKLEEKEDGSWIVKCVHSGRVILSIHTKLGLPP</sequence>
<proteinExistence type="predicted"/>
<gene>
    <name evidence="1" type="ORF">RDI58_010472</name>
</gene>
<organism evidence="1 2">
    <name type="scientific">Solanum bulbocastanum</name>
    <name type="common">Wild potato</name>
    <dbReference type="NCBI Taxonomy" id="147425"/>
    <lineage>
        <taxon>Eukaryota</taxon>
        <taxon>Viridiplantae</taxon>
        <taxon>Streptophyta</taxon>
        <taxon>Embryophyta</taxon>
        <taxon>Tracheophyta</taxon>
        <taxon>Spermatophyta</taxon>
        <taxon>Magnoliopsida</taxon>
        <taxon>eudicotyledons</taxon>
        <taxon>Gunneridae</taxon>
        <taxon>Pentapetalae</taxon>
        <taxon>asterids</taxon>
        <taxon>lamiids</taxon>
        <taxon>Solanales</taxon>
        <taxon>Solanaceae</taxon>
        <taxon>Solanoideae</taxon>
        <taxon>Solaneae</taxon>
        <taxon>Solanum</taxon>
    </lineage>
</organism>
<dbReference type="AlphaFoldDB" id="A0AAN8TWG3"/>
<keyword evidence="2" id="KW-1185">Reference proteome</keyword>
<protein>
    <submittedName>
        <fullName evidence="1">Uncharacterized protein</fullName>
    </submittedName>
</protein>
<evidence type="ECO:0000313" key="2">
    <source>
        <dbReference type="Proteomes" id="UP001371456"/>
    </source>
</evidence>